<name>A0A919TXT7_9ACTN</name>
<protein>
    <recommendedName>
        <fullName evidence="3">YbaB/EbfC DNA-binding family protein</fullName>
    </recommendedName>
</protein>
<dbReference type="InterPro" id="IPR004401">
    <property type="entry name" value="YbaB/EbfC"/>
</dbReference>
<evidence type="ECO:0000313" key="1">
    <source>
        <dbReference type="EMBL" id="GIF26691.1"/>
    </source>
</evidence>
<gene>
    <name evidence="1" type="ORF">Ate02nite_94210</name>
</gene>
<organism evidence="1 2">
    <name type="scientific">Paractinoplanes tereljensis</name>
    <dbReference type="NCBI Taxonomy" id="571912"/>
    <lineage>
        <taxon>Bacteria</taxon>
        <taxon>Bacillati</taxon>
        <taxon>Actinomycetota</taxon>
        <taxon>Actinomycetes</taxon>
        <taxon>Micromonosporales</taxon>
        <taxon>Micromonosporaceae</taxon>
        <taxon>Paractinoplanes</taxon>
    </lineage>
</organism>
<dbReference type="Proteomes" id="UP000623608">
    <property type="component" value="Unassembled WGS sequence"/>
</dbReference>
<keyword evidence="2" id="KW-1185">Reference proteome</keyword>
<comment type="caution">
    <text evidence="1">The sequence shown here is derived from an EMBL/GenBank/DDBJ whole genome shotgun (WGS) entry which is preliminary data.</text>
</comment>
<sequence>MSDELWSSLAVDRIDEWERGFAERAAQAKALAERAAQLSATGRAGDGDVEVTVDSNGQLTAVRLEEAIRRQPAATTARQIMVALRAAQADLVRQYGEVTAETVGADSETGKAIMAGLNARIAAGDPE</sequence>
<dbReference type="InterPro" id="IPR036894">
    <property type="entry name" value="YbaB-like_sf"/>
</dbReference>
<dbReference type="EMBL" id="BOMY01000063">
    <property type="protein sequence ID" value="GIF26691.1"/>
    <property type="molecule type" value="Genomic_DNA"/>
</dbReference>
<reference evidence="1" key="1">
    <citation type="submission" date="2021-01" db="EMBL/GenBank/DDBJ databases">
        <title>Whole genome shotgun sequence of Actinoplanes tereljensis NBRC 105297.</title>
        <authorList>
            <person name="Komaki H."/>
            <person name="Tamura T."/>
        </authorList>
    </citation>
    <scope>NUCLEOTIDE SEQUENCE</scope>
    <source>
        <strain evidence="1">NBRC 105297</strain>
    </source>
</reference>
<dbReference type="SUPFAM" id="SSF82607">
    <property type="entry name" value="YbaB-like"/>
    <property type="match status" value="1"/>
</dbReference>
<dbReference type="RefSeq" id="WP_203814494.1">
    <property type="nucleotide sequence ID" value="NZ_BOMY01000063.1"/>
</dbReference>
<proteinExistence type="predicted"/>
<dbReference type="AlphaFoldDB" id="A0A919TXT7"/>
<dbReference type="Gene3D" id="3.30.1310.10">
    <property type="entry name" value="Nucleoid-associated protein YbaB-like domain"/>
    <property type="match status" value="1"/>
</dbReference>
<evidence type="ECO:0000313" key="2">
    <source>
        <dbReference type="Proteomes" id="UP000623608"/>
    </source>
</evidence>
<accession>A0A919TXT7</accession>
<dbReference type="GO" id="GO:0003677">
    <property type="term" value="F:DNA binding"/>
    <property type="evidence" value="ECO:0007669"/>
    <property type="project" value="InterPro"/>
</dbReference>
<evidence type="ECO:0008006" key="3">
    <source>
        <dbReference type="Google" id="ProtNLM"/>
    </source>
</evidence>
<dbReference type="Pfam" id="PF02575">
    <property type="entry name" value="YbaB_DNA_bd"/>
    <property type="match status" value="1"/>
</dbReference>